<comment type="caution">
    <text evidence="1">The sequence shown here is derived from an EMBL/GenBank/DDBJ whole genome shotgun (WGS) entry which is preliminary data.</text>
</comment>
<proteinExistence type="predicted"/>
<keyword evidence="2" id="KW-1185">Reference proteome</keyword>
<name>A0AAV1QLU9_9ROSI</name>
<reference evidence="1 2" key="1">
    <citation type="submission" date="2024-01" db="EMBL/GenBank/DDBJ databases">
        <authorList>
            <person name="Waweru B."/>
        </authorList>
    </citation>
    <scope>NUCLEOTIDE SEQUENCE [LARGE SCALE GENOMIC DNA]</scope>
</reference>
<dbReference type="AlphaFoldDB" id="A0AAV1QLU9"/>
<sequence length="61" mass="6961">MNASSLGQAQEGKKKKKVSQQLSSCCIDVPIQEPRHGVQMTQHNEERYYTHTRTTSVELKD</sequence>
<evidence type="ECO:0000313" key="2">
    <source>
        <dbReference type="Proteomes" id="UP001314170"/>
    </source>
</evidence>
<organism evidence="1 2">
    <name type="scientific">Dovyalis caffra</name>
    <dbReference type="NCBI Taxonomy" id="77055"/>
    <lineage>
        <taxon>Eukaryota</taxon>
        <taxon>Viridiplantae</taxon>
        <taxon>Streptophyta</taxon>
        <taxon>Embryophyta</taxon>
        <taxon>Tracheophyta</taxon>
        <taxon>Spermatophyta</taxon>
        <taxon>Magnoliopsida</taxon>
        <taxon>eudicotyledons</taxon>
        <taxon>Gunneridae</taxon>
        <taxon>Pentapetalae</taxon>
        <taxon>rosids</taxon>
        <taxon>fabids</taxon>
        <taxon>Malpighiales</taxon>
        <taxon>Salicaceae</taxon>
        <taxon>Flacourtieae</taxon>
        <taxon>Dovyalis</taxon>
    </lineage>
</organism>
<protein>
    <submittedName>
        <fullName evidence="1">Uncharacterized protein</fullName>
    </submittedName>
</protein>
<accession>A0AAV1QLU9</accession>
<evidence type="ECO:0000313" key="1">
    <source>
        <dbReference type="EMBL" id="CAK7322647.1"/>
    </source>
</evidence>
<dbReference type="Proteomes" id="UP001314170">
    <property type="component" value="Unassembled WGS sequence"/>
</dbReference>
<dbReference type="EMBL" id="CAWUPB010000027">
    <property type="protein sequence ID" value="CAK7322647.1"/>
    <property type="molecule type" value="Genomic_DNA"/>
</dbReference>
<gene>
    <name evidence="1" type="ORF">DCAF_LOCUS258</name>
</gene>